<keyword evidence="1" id="KW-0175">Coiled coil</keyword>
<evidence type="ECO:0000313" key="4">
    <source>
        <dbReference type="Proteomes" id="UP000198828"/>
    </source>
</evidence>
<dbReference type="AlphaFoldDB" id="A0A1H3FE14"/>
<feature type="compositionally biased region" description="Basic and acidic residues" evidence="2">
    <location>
        <begin position="151"/>
        <end position="162"/>
    </location>
</feature>
<evidence type="ECO:0000256" key="2">
    <source>
        <dbReference type="SAM" id="MobiDB-lite"/>
    </source>
</evidence>
<name>A0A1H3FE14_9FIRM</name>
<feature type="coiled-coil region" evidence="1">
    <location>
        <begin position="34"/>
        <end position="95"/>
    </location>
</feature>
<dbReference type="Proteomes" id="UP000198828">
    <property type="component" value="Unassembled WGS sequence"/>
</dbReference>
<dbReference type="Pfam" id="PF06810">
    <property type="entry name" value="Phage_scaffold"/>
    <property type="match status" value="1"/>
</dbReference>
<organism evidence="3 4">
    <name type="scientific">Tepidimicrobium xylanilyticum</name>
    <dbReference type="NCBI Taxonomy" id="1123352"/>
    <lineage>
        <taxon>Bacteria</taxon>
        <taxon>Bacillati</taxon>
        <taxon>Bacillota</taxon>
        <taxon>Tissierellia</taxon>
        <taxon>Tissierellales</taxon>
        <taxon>Tepidimicrobiaceae</taxon>
        <taxon>Tepidimicrobium</taxon>
    </lineage>
</organism>
<gene>
    <name evidence="3" type="ORF">SAMN05660923_03118</name>
</gene>
<dbReference type="InterPro" id="IPR009636">
    <property type="entry name" value="SCAF"/>
</dbReference>
<dbReference type="EMBL" id="FNNG01000032">
    <property type="protein sequence ID" value="SDX89206.1"/>
    <property type="molecule type" value="Genomic_DNA"/>
</dbReference>
<feature type="region of interest" description="Disordered" evidence="2">
    <location>
        <begin position="151"/>
        <end position="178"/>
    </location>
</feature>
<reference evidence="3 4" key="1">
    <citation type="submission" date="2016-10" db="EMBL/GenBank/DDBJ databases">
        <authorList>
            <person name="de Groot N.N."/>
        </authorList>
    </citation>
    <scope>NUCLEOTIDE SEQUENCE [LARGE SCALE GENOMIC DNA]</scope>
    <source>
        <strain evidence="3 4">DSM 23310</strain>
    </source>
</reference>
<protein>
    <submittedName>
        <fullName evidence="3">Phage minor structural protein GP20</fullName>
    </submittedName>
</protein>
<keyword evidence="4" id="KW-1185">Reference proteome</keyword>
<evidence type="ECO:0000256" key="1">
    <source>
        <dbReference type="SAM" id="Coils"/>
    </source>
</evidence>
<proteinExistence type="predicted"/>
<dbReference type="OrthoDB" id="2365850at2"/>
<dbReference type="RefSeq" id="WP_093755252.1">
    <property type="nucleotide sequence ID" value="NZ_FNNG01000032.1"/>
</dbReference>
<sequence>MTLEQLLEMGLDEETAKKILKAYQESIKDQYVPIARFNEVNEEKKELKNQLEERNKQLKELKEKAEGNEELIARITELEELNKQTQKDYEEKIATLKKETAIELKLRDEKAKNIKAVKALLDLEKVSLDGENLIGLEEQLKGLKETDPYLFGEDKLSGREPKPPGNPVGDEYKKNPWSKEHFNLTEQGRIYRENPELAAKLKAAAEGK</sequence>
<evidence type="ECO:0000313" key="3">
    <source>
        <dbReference type="EMBL" id="SDX89206.1"/>
    </source>
</evidence>
<accession>A0A1H3FE14</accession>